<accession>A0A7T4A1Q4</accession>
<organism evidence="3 4">
    <name type="scientific">Brevibacterium casei</name>
    <dbReference type="NCBI Taxonomy" id="33889"/>
    <lineage>
        <taxon>Bacteria</taxon>
        <taxon>Bacillati</taxon>
        <taxon>Actinomycetota</taxon>
        <taxon>Actinomycetes</taxon>
        <taxon>Micrococcales</taxon>
        <taxon>Brevibacteriaceae</taxon>
        <taxon>Brevibacterium</taxon>
    </lineage>
</organism>
<name>A0A7T4A1Q4_9MICO</name>
<sequence>MSTPVAPQPDNRFDPTGTGQLGARPDVTDPDRQSAYPQRPDAPRSYAQGPYAQPHADQPYPDEPYADRLYPAQRAAEDPGKVLGIISLVATLSTFIGFNFIGPAIGIVTGYMARRASKEAGFGDNEFGKWGFILGLVFIGIAVVGGFLGVSLSVLAAMMS</sequence>
<feature type="transmembrane region" description="Helical" evidence="2">
    <location>
        <begin position="82"/>
        <end position="112"/>
    </location>
</feature>
<feature type="region of interest" description="Disordered" evidence="1">
    <location>
        <begin position="1"/>
        <end position="71"/>
    </location>
</feature>
<evidence type="ECO:0000256" key="2">
    <source>
        <dbReference type="SAM" id="Phobius"/>
    </source>
</evidence>
<dbReference type="AlphaFoldDB" id="A0A7T4A1Q4"/>
<dbReference type="EMBL" id="CP065989">
    <property type="protein sequence ID" value="QQB15706.1"/>
    <property type="molecule type" value="Genomic_DNA"/>
</dbReference>
<proteinExistence type="predicted"/>
<evidence type="ECO:0000256" key="1">
    <source>
        <dbReference type="SAM" id="MobiDB-lite"/>
    </source>
</evidence>
<keyword evidence="2" id="KW-0812">Transmembrane</keyword>
<evidence type="ECO:0000313" key="3">
    <source>
        <dbReference type="EMBL" id="QQB15706.1"/>
    </source>
</evidence>
<feature type="transmembrane region" description="Helical" evidence="2">
    <location>
        <begin position="132"/>
        <end position="158"/>
    </location>
</feature>
<reference evidence="3 4" key="1">
    <citation type="submission" date="2020-12" db="EMBL/GenBank/DDBJ databases">
        <title>FDA dAtabase for Regulatory Grade micrObial Sequences (FDA-ARGOS): Supporting development and validation of Infectious Disease Dx tests.</title>
        <authorList>
            <person name="Sproer C."/>
            <person name="Gronow S."/>
            <person name="Severitt S."/>
            <person name="Schroder I."/>
            <person name="Tallon L."/>
            <person name="Sadzewicz L."/>
            <person name="Zhao X."/>
            <person name="Boylan J."/>
            <person name="Ott S."/>
            <person name="Bowen H."/>
            <person name="Vavikolanu K."/>
            <person name="Mehta A."/>
            <person name="Aluvathingal J."/>
            <person name="Nadendla S."/>
            <person name="Lowell S."/>
            <person name="Myers T."/>
            <person name="Yan Y."/>
            <person name="Sichtig H."/>
        </authorList>
    </citation>
    <scope>NUCLEOTIDE SEQUENCE [LARGE SCALE GENOMIC DNA]</scope>
    <source>
        <strain evidence="3 4">FDAARGOS_990</strain>
    </source>
</reference>
<protein>
    <submittedName>
        <fullName evidence="3">DUF4190 domain-containing protein</fullName>
    </submittedName>
</protein>
<gene>
    <name evidence="3" type="ORF">I6H47_07240</name>
</gene>
<keyword evidence="2" id="KW-0472">Membrane</keyword>
<keyword evidence="2" id="KW-1133">Transmembrane helix</keyword>
<dbReference type="Proteomes" id="UP000595374">
    <property type="component" value="Chromosome"/>
</dbReference>
<dbReference type="RefSeq" id="WP_198500646.1">
    <property type="nucleotide sequence ID" value="NZ_CP065989.1"/>
</dbReference>
<evidence type="ECO:0000313" key="4">
    <source>
        <dbReference type="Proteomes" id="UP000595374"/>
    </source>
</evidence>